<sequence>MTREEVILVARATADQEGWIWLEPVSVRRSRRFTFFGRRTWRVYTNSEEIGCNVRIDIDDESREIIGKGFCRR</sequence>
<proteinExistence type="predicted"/>
<keyword evidence="2" id="KW-1185">Reference proteome</keyword>
<dbReference type="RefSeq" id="WP_264490397.1">
    <property type="nucleotide sequence ID" value="NZ_JAPDDT010000023.1"/>
</dbReference>
<gene>
    <name evidence="1" type="ORF">OKA05_27290</name>
</gene>
<evidence type="ECO:0000313" key="1">
    <source>
        <dbReference type="EMBL" id="MCW1926289.1"/>
    </source>
</evidence>
<protein>
    <submittedName>
        <fullName evidence="1">Uncharacterized protein</fullName>
    </submittedName>
</protein>
<accession>A0ABT3GS36</accession>
<comment type="caution">
    <text evidence="1">The sequence shown here is derived from an EMBL/GenBank/DDBJ whole genome shotgun (WGS) entry which is preliminary data.</text>
</comment>
<name>A0ABT3GS36_9BACT</name>
<reference evidence="1 2" key="1">
    <citation type="submission" date="2022-10" db="EMBL/GenBank/DDBJ databases">
        <title>Luteolibacter arcticus strain CCTCC AB 2014275, whole genome shotgun sequencing project.</title>
        <authorList>
            <person name="Zhao G."/>
            <person name="Shen L."/>
        </authorList>
    </citation>
    <scope>NUCLEOTIDE SEQUENCE [LARGE SCALE GENOMIC DNA]</scope>
    <source>
        <strain evidence="1 2">CCTCC AB 2014275</strain>
    </source>
</reference>
<evidence type="ECO:0000313" key="2">
    <source>
        <dbReference type="Proteomes" id="UP001320876"/>
    </source>
</evidence>
<organism evidence="1 2">
    <name type="scientific">Luteolibacter arcticus</name>
    <dbReference type="NCBI Taxonomy" id="1581411"/>
    <lineage>
        <taxon>Bacteria</taxon>
        <taxon>Pseudomonadati</taxon>
        <taxon>Verrucomicrobiota</taxon>
        <taxon>Verrucomicrobiia</taxon>
        <taxon>Verrucomicrobiales</taxon>
        <taxon>Verrucomicrobiaceae</taxon>
        <taxon>Luteolibacter</taxon>
    </lineage>
</organism>
<dbReference type="EMBL" id="JAPDDT010000023">
    <property type="protein sequence ID" value="MCW1926289.1"/>
    <property type="molecule type" value="Genomic_DNA"/>
</dbReference>
<dbReference type="Proteomes" id="UP001320876">
    <property type="component" value="Unassembled WGS sequence"/>
</dbReference>